<dbReference type="Proteomes" id="UP000604475">
    <property type="component" value="Unassembled WGS sequence"/>
</dbReference>
<dbReference type="AlphaFoldDB" id="A0A937UNN5"/>
<feature type="region of interest" description="Disordered" evidence="1">
    <location>
        <begin position="155"/>
        <end position="281"/>
    </location>
</feature>
<feature type="compositionally biased region" description="Low complexity" evidence="1">
    <location>
        <begin position="155"/>
        <end position="166"/>
    </location>
</feature>
<keyword evidence="2" id="KW-1133">Transmembrane helix</keyword>
<proteinExistence type="predicted"/>
<feature type="transmembrane region" description="Helical" evidence="2">
    <location>
        <begin position="128"/>
        <end position="148"/>
    </location>
</feature>
<feature type="compositionally biased region" description="Gly residues" evidence="1">
    <location>
        <begin position="230"/>
        <end position="240"/>
    </location>
</feature>
<name>A0A937UNN5_9ACTN</name>
<feature type="compositionally biased region" description="Pro residues" evidence="1">
    <location>
        <begin position="199"/>
        <end position="227"/>
    </location>
</feature>
<keyword evidence="2" id="KW-0812">Transmembrane</keyword>
<comment type="caution">
    <text evidence="3">The sequence shown here is derived from an EMBL/GenBank/DDBJ whole genome shotgun (WGS) entry which is preliminary data.</text>
</comment>
<feature type="compositionally biased region" description="Low complexity" evidence="1">
    <location>
        <begin position="183"/>
        <end position="198"/>
    </location>
</feature>
<evidence type="ECO:0000256" key="2">
    <source>
        <dbReference type="SAM" id="Phobius"/>
    </source>
</evidence>
<dbReference type="RefSeq" id="WP_203005212.1">
    <property type="nucleotide sequence ID" value="NZ_JADWYU010000236.1"/>
</dbReference>
<evidence type="ECO:0000313" key="3">
    <source>
        <dbReference type="EMBL" id="MBL7628172.1"/>
    </source>
</evidence>
<feature type="transmembrane region" description="Helical" evidence="2">
    <location>
        <begin position="12"/>
        <end position="32"/>
    </location>
</feature>
<feature type="compositionally biased region" description="Pro residues" evidence="1">
    <location>
        <begin position="167"/>
        <end position="182"/>
    </location>
</feature>
<feature type="transmembrane region" description="Helical" evidence="2">
    <location>
        <begin position="85"/>
        <end position="104"/>
    </location>
</feature>
<feature type="compositionally biased region" description="Gly residues" evidence="1">
    <location>
        <begin position="271"/>
        <end position="281"/>
    </location>
</feature>
<dbReference type="EMBL" id="JAEACQ010000175">
    <property type="protein sequence ID" value="MBL7628172.1"/>
    <property type="molecule type" value="Genomic_DNA"/>
</dbReference>
<feature type="compositionally biased region" description="Low complexity" evidence="1">
    <location>
        <begin position="241"/>
        <end position="254"/>
    </location>
</feature>
<keyword evidence="4" id="KW-1185">Reference proteome</keyword>
<evidence type="ECO:0000256" key="1">
    <source>
        <dbReference type="SAM" id="MobiDB-lite"/>
    </source>
</evidence>
<keyword evidence="2" id="KW-0472">Membrane</keyword>
<protein>
    <submittedName>
        <fullName evidence="3">Uncharacterized protein</fullName>
    </submittedName>
</protein>
<accession>A0A937UNN5</accession>
<feature type="transmembrane region" description="Helical" evidence="2">
    <location>
        <begin position="52"/>
        <end position="73"/>
    </location>
</feature>
<evidence type="ECO:0000313" key="4">
    <source>
        <dbReference type="Proteomes" id="UP000604475"/>
    </source>
</evidence>
<sequence>MPTIAGRNPSPFDLGILGGGLLVFIASFLPWWEIKEEGGDDPIGWNIGFEAYFPIFLCLGVAAIVAAETFTQWRVPDFGRIKPALVNLAASGLAVVVILIGWIAQPPSTAKAYSVDELVDEFGADVGVSYGLFIALVGALVVTAGSFMRFQAASASGRPAPGGWPQSAPPPSYPQPTPPPTGYPQAPTGGYPQGAPAGYPQPTPPPGYPQGTPPPGYPQGTPPPGYPQGPAGGYPQGGQQPGYPQPPAGGYQQGASDATVNWGPPQNSPQYGGGGYPQSPA</sequence>
<reference evidence="3" key="1">
    <citation type="submission" date="2020-12" db="EMBL/GenBank/DDBJ databases">
        <title>Genomic characterization of non-nitrogen-fixing Frankia strains.</title>
        <authorList>
            <person name="Carlos-Shanley C."/>
            <person name="Guerra T."/>
            <person name="Hahn D."/>
        </authorList>
    </citation>
    <scope>NUCLEOTIDE SEQUENCE</scope>
    <source>
        <strain evidence="3">CN6</strain>
    </source>
</reference>
<gene>
    <name evidence="3" type="ORF">I7412_13640</name>
</gene>
<organism evidence="3 4">
    <name type="scientific">Frankia nepalensis</name>
    <dbReference type="NCBI Taxonomy" id="1836974"/>
    <lineage>
        <taxon>Bacteria</taxon>
        <taxon>Bacillati</taxon>
        <taxon>Actinomycetota</taxon>
        <taxon>Actinomycetes</taxon>
        <taxon>Frankiales</taxon>
        <taxon>Frankiaceae</taxon>
        <taxon>Frankia</taxon>
    </lineage>
</organism>